<dbReference type="STRING" id="745411.B3C1_06879"/>
<dbReference type="Gene3D" id="3.60.40.10">
    <property type="entry name" value="PPM-type phosphatase domain"/>
    <property type="match status" value="1"/>
</dbReference>
<dbReference type="Pfam" id="PF00072">
    <property type="entry name" value="Response_reg"/>
    <property type="match status" value="1"/>
</dbReference>
<evidence type="ECO:0000256" key="4">
    <source>
        <dbReference type="ARBA" id="ARBA00023125"/>
    </source>
</evidence>
<dbReference type="PANTHER" id="PTHR48111">
    <property type="entry name" value="REGULATOR OF RPOS"/>
    <property type="match status" value="1"/>
</dbReference>
<sequence>MKQFSEEWAGLPAQGGMTKERVLVVDDEPVFLRLVVAFLRRLGFEALDANSLHDGLQTLAQTPVDLVLCDLQLGDGSGMTLLEKVRDQYLDLPVVMISGTANMDDVTRALRLGASDVLLKPINELAMIEYAVESALERYRLQRENRRLSEELEAAHVELELNLRMLEESKLAGREIQQQLLPEQCFRWHEFTLRYQVFSATEIADQFIDYVALDERYLAVLVGRFSQAGTNSAFLSVLLKSLFNQPLKQYRPGEPSVLLNPGPLLDYLNIELLKSQLEQPVRAQYFLLDREKHRLHYGNAGYQPSAQLSGIALEPGQAPLGMFEWSRYQEQQLDFPKHRQLLAANRPMDWPWPLSPGRKLSSQLKLPEEGGRDDDLLLLGLFHGD</sequence>
<dbReference type="RefSeq" id="WP_008483803.1">
    <property type="nucleotide sequence ID" value="NZ_AMRI01000008.1"/>
</dbReference>
<comment type="caution">
    <text evidence="9">The sequence shown here is derived from an EMBL/GenBank/DDBJ whole genome shotgun (WGS) entry which is preliminary data.</text>
</comment>
<keyword evidence="1 6" id="KW-0597">Phosphoprotein</keyword>
<dbReference type="SUPFAM" id="SSF52172">
    <property type="entry name" value="CheY-like"/>
    <property type="match status" value="1"/>
</dbReference>
<keyword evidence="5" id="KW-0804">Transcription</keyword>
<keyword evidence="10" id="KW-1185">Reference proteome</keyword>
<evidence type="ECO:0000256" key="2">
    <source>
        <dbReference type="ARBA" id="ARBA00023012"/>
    </source>
</evidence>
<evidence type="ECO:0000256" key="7">
    <source>
        <dbReference type="SAM" id="Coils"/>
    </source>
</evidence>
<dbReference type="AlphaFoldDB" id="K2KDJ2"/>
<dbReference type="GO" id="GO:0000156">
    <property type="term" value="F:phosphorelay response regulator activity"/>
    <property type="evidence" value="ECO:0007669"/>
    <property type="project" value="TreeGrafter"/>
</dbReference>
<dbReference type="Pfam" id="PF07228">
    <property type="entry name" value="SpoIIE"/>
    <property type="match status" value="1"/>
</dbReference>
<evidence type="ECO:0000256" key="3">
    <source>
        <dbReference type="ARBA" id="ARBA00023015"/>
    </source>
</evidence>
<dbReference type="GO" id="GO:0005829">
    <property type="term" value="C:cytosol"/>
    <property type="evidence" value="ECO:0007669"/>
    <property type="project" value="TreeGrafter"/>
</dbReference>
<dbReference type="OrthoDB" id="6399952at2"/>
<dbReference type="GO" id="GO:0032993">
    <property type="term" value="C:protein-DNA complex"/>
    <property type="evidence" value="ECO:0007669"/>
    <property type="project" value="TreeGrafter"/>
</dbReference>
<keyword evidence="2" id="KW-0902">Two-component regulatory system</keyword>
<organism evidence="9 10">
    <name type="scientific">Gallaecimonas xiamenensis 3-C-1</name>
    <dbReference type="NCBI Taxonomy" id="745411"/>
    <lineage>
        <taxon>Bacteria</taxon>
        <taxon>Pseudomonadati</taxon>
        <taxon>Pseudomonadota</taxon>
        <taxon>Gammaproteobacteria</taxon>
        <taxon>Enterobacterales</taxon>
        <taxon>Gallaecimonadaceae</taxon>
        <taxon>Gallaecimonas</taxon>
    </lineage>
</organism>
<feature type="coiled-coil region" evidence="7">
    <location>
        <begin position="138"/>
        <end position="169"/>
    </location>
</feature>
<keyword evidence="7" id="KW-0175">Coiled coil</keyword>
<evidence type="ECO:0000313" key="9">
    <source>
        <dbReference type="EMBL" id="EKE75380.1"/>
    </source>
</evidence>
<dbReference type="SMART" id="SM00448">
    <property type="entry name" value="REC"/>
    <property type="match status" value="1"/>
</dbReference>
<evidence type="ECO:0000256" key="1">
    <source>
        <dbReference type="ARBA" id="ARBA00022553"/>
    </source>
</evidence>
<dbReference type="Gene3D" id="3.40.50.2300">
    <property type="match status" value="1"/>
</dbReference>
<keyword evidence="4" id="KW-0238">DNA-binding</keyword>
<accession>K2KDJ2</accession>
<evidence type="ECO:0000313" key="10">
    <source>
        <dbReference type="Proteomes" id="UP000006755"/>
    </source>
</evidence>
<dbReference type="PROSITE" id="PS50110">
    <property type="entry name" value="RESPONSE_REGULATORY"/>
    <property type="match status" value="1"/>
</dbReference>
<dbReference type="EMBL" id="AMRI01000008">
    <property type="protein sequence ID" value="EKE75380.1"/>
    <property type="molecule type" value="Genomic_DNA"/>
</dbReference>
<dbReference type="InterPro" id="IPR011006">
    <property type="entry name" value="CheY-like_superfamily"/>
</dbReference>
<dbReference type="eggNOG" id="COG0745">
    <property type="taxonomic scope" value="Bacteria"/>
</dbReference>
<dbReference type="Gene3D" id="1.20.5.390">
    <property type="entry name" value="L1 transposable element, trimerization domain"/>
    <property type="match status" value="1"/>
</dbReference>
<dbReference type="InterPro" id="IPR001789">
    <property type="entry name" value="Sig_transdc_resp-reg_receiver"/>
</dbReference>
<feature type="domain" description="Response regulatory" evidence="8">
    <location>
        <begin position="21"/>
        <end position="135"/>
    </location>
</feature>
<dbReference type="Proteomes" id="UP000006755">
    <property type="component" value="Unassembled WGS sequence"/>
</dbReference>
<dbReference type="PANTHER" id="PTHR48111:SF1">
    <property type="entry name" value="TWO-COMPONENT RESPONSE REGULATOR ORR33"/>
    <property type="match status" value="1"/>
</dbReference>
<dbReference type="InterPro" id="IPR039420">
    <property type="entry name" value="WalR-like"/>
</dbReference>
<dbReference type="InterPro" id="IPR036457">
    <property type="entry name" value="PPM-type-like_dom_sf"/>
</dbReference>
<evidence type="ECO:0000259" key="8">
    <source>
        <dbReference type="PROSITE" id="PS50110"/>
    </source>
</evidence>
<feature type="modified residue" description="4-aspartylphosphate" evidence="6">
    <location>
        <position position="70"/>
    </location>
</feature>
<protein>
    <submittedName>
        <fullName evidence="9">Two-component response regulator</fullName>
    </submittedName>
</protein>
<dbReference type="GO" id="GO:0000976">
    <property type="term" value="F:transcription cis-regulatory region binding"/>
    <property type="evidence" value="ECO:0007669"/>
    <property type="project" value="TreeGrafter"/>
</dbReference>
<name>K2KDJ2_9GAMM</name>
<dbReference type="InterPro" id="IPR001932">
    <property type="entry name" value="PPM-type_phosphatase-like_dom"/>
</dbReference>
<reference evidence="9 10" key="1">
    <citation type="journal article" date="2012" name="J. Bacteriol.">
        <title>Genome Sequence of Gallaecimonas xiamenensis Type Strain 3-C-1.</title>
        <authorList>
            <person name="Lai Q."/>
            <person name="Wang L."/>
            <person name="Wang W."/>
            <person name="Shao Z."/>
        </authorList>
    </citation>
    <scope>NUCLEOTIDE SEQUENCE [LARGE SCALE GENOMIC DNA]</scope>
    <source>
        <strain evidence="9 10">3-C-1</strain>
    </source>
</reference>
<proteinExistence type="predicted"/>
<evidence type="ECO:0000256" key="5">
    <source>
        <dbReference type="ARBA" id="ARBA00023163"/>
    </source>
</evidence>
<dbReference type="GO" id="GO:0006355">
    <property type="term" value="P:regulation of DNA-templated transcription"/>
    <property type="evidence" value="ECO:0007669"/>
    <property type="project" value="TreeGrafter"/>
</dbReference>
<keyword evidence="3" id="KW-0805">Transcription regulation</keyword>
<gene>
    <name evidence="9" type="ORF">B3C1_06879</name>
</gene>
<evidence type="ECO:0000256" key="6">
    <source>
        <dbReference type="PROSITE-ProRule" id="PRU00169"/>
    </source>
</evidence>